<dbReference type="Proteomes" id="UP001153269">
    <property type="component" value="Unassembled WGS sequence"/>
</dbReference>
<feature type="compositionally biased region" description="Polar residues" evidence="1">
    <location>
        <begin position="57"/>
        <end position="71"/>
    </location>
</feature>
<organism evidence="2 3">
    <name type="scientific">Pleuronectes platessa</name>
    <name type="common">European plaice</name>
    <dbReference type="NCBI Taxonomy" id="8262"/>
    <lineage>
        <taxon>Eukaryota</taxon>
        <taxon>Metazoa</taxon>
        <taxon>Chordata</taxon>
        <taxon>Craniata</taxon>
        <taxon>Vertebrata</taxon>
        <taxon>Euteleostomi</taxon>
        <taxon>Actinopterygii</taxon>
        <taxon>Neopterygii</taxon>
        <taxon>Teleostei</taxon>
        <taxon>Neoteleostei</taxon>
        <taxon>Acanthomorphata</taxon>
        <taxon>Carangaria</taxon>
        <taxon>Pleuronectiformes</taxon>
        <taxon>Pleuronectoidei</taxon>
        <taxon>Pleuronectidae</taxon>
        <taxon>Pleuronectes</taxon>
    </lineage>
</organism>
<keyword evidence="3" id="KW-1185">Reference proteome</keyword>
<evidence type="ECO:0000313" key="2">
    <source>
        <dbReference type="EMBL" id="CAB1458785.1"/>
    </source>
</evidence>
<proteinExistence type="predicted"/>
<evidence type="ECO:0000256" key="1">
    <source>
        <dbReference type="SAM" id="MobiDB-lite"/>
    </source>
</evidence>
<comment type="caution">
    <text evidence="2">The sequence shown here is derived from an EMBL/GenBank/DDBJ whole genome shotgun (WGS) entry which is preliminary data.</text>
</comment>
<evidence type="ECO:0000313" key="3">
    <source>
        <dbReference type="Proteomes" id="UP001153269"/>
    </source>
</evidence>
<accession>A0A9N7W2C2</accession>
<name>A0A9N7W2C2_PLEPL</name>
<reference evidence="2" key="1">
    <citation type="submission" date="2020-03" db="EMBL/GenBank/DDBJ databases">
        <authorList>
            <person name="Weist P."/>
        </authorList>
    </citation>
    <scope>NUCLEOTIDE SEQUENCE</scope>
</reference>
<dbReference type="AlphaFoldDB" id="A0A9N7W2C2"/>
<gene>
    <name evidence="2" type="ORF">PLEPLA_LOCUS46617</name>
</gene>
<sequence length="71" mass="7601">MSRDLRVARAFNRGPGQPTRPVDQRHPHSSLRLSVGSRAMTAPLPFNRSLEAGSGHPSISTAANPSTTKPL</sequence>
<dbReference type="EMBL" id="CADEAL010004402">
    <property type="protein sequence ID" value="CAB1458785.1"/>
    <property type="molecule type" value="Genomic_DNA"/>
</dbReference>
<protein>
    <submittedName>
        <fullName evidence="2">Uncharacterized protein</fullName>
    </submittedName>
</protein>
<feature type="region of interest" description="Disordered" evidence="1">
    <location>
        <begin position="1"/>
        <end position="71"/>
    </location>
</feature>